<evidence type="ECO:0000256" key="3">
    <source>
        <dbReference type="ARBA" id="ARBA00023008"/>
    </source>
</evidence>
<dbReference type="Gene3D" id="2.60.40.420">
    <property type="entry name" value="Cupredoxins - blue copper proteins"/>
    <property type="match status" value="3"/>
</dbReference>
<dbReference type="PROSITE" id="PS00079">
    <property type="entry name" value="MULTICOPPER_OXIDASE1"/>
    <property type="match status" value="1"/>
</dbReference>
<accession>A0ABY4VDN7</accession>
<dbReference type="PANTHER" id="PTHR11709">
    <property type="entry name" value="MULTI-COPPER OXIDASE"/>
    <property type="match status" value="1"/>
</dbReference>
<dbReference type="InterPro" id="IPR006376">
    <property type="entry name" value="Cu-R_CopA"/>
</dbReference>
<feature type="domain" description="Plastocyanin-like" evidence="5">
    <location>
        <begin position="465"/>
        <end position="579"/>
    </location>
</feature>
<reference evidence="7" key="1">
    <citation type="submission" date="2022-02" db="EMBL/GenBank/DDBJ databases">
        <title>Coral-associated bacteria.</title>
        <authorList>
            <person name="Tang K."/>
            <person name="Wang X."/>
        </authorList>
    </citation>
    <scope>NUCLEOTIDE SEQUENCE</scope>
    <source>
        <strain evidence="7">SCSIO 43006</strain>
    </source>
</reference>
<evidence type="ECO:0000259" key="5">
    <source>
        <dbReference type="Pfam" id="PF07731"/>
    </source>
</evidence>
<keyword evidence="3" id="KW-0186">Copper</keyword>
<evidence type="ECO:0000259" key="4">
    <source>
        <dbReference type="Pfam" id="PF00394"/>
    </source>
</evidence>
<keyword evidence="8" id="KW-1185">Reference proteome</keyword>
<dbReference type="InterPro" id="IPR045087">
    <property type="entry name" value="Cu-oxidase_fam"/>
</dbReference>
<gene>
    <name evidence="7" type="ORF">MJO52_18270</name>
</gene>
<feature type="domain" description="Plastocyanin-like" evidence="4">
    <location>
        <begin position="242"/>
        <end position="338"/>
    </location>
</feature>
<evidence type="ECO:0000313" key="8">
    <source>
        <dbReference type="Proteomes" id="UP001055658"/>
    </source>
</evidence>
<organism evidence="7 8">
    <name type="scientific">Microbulbifer variabilis</name>
    <dbReference type="NCBI Taxonomy" id="266805"/>
    <lineage>
        <taxon>Bacteria</taxon>
        <taxon>Pseudomonadati</taxon>
        <taxon>Pseudomonadota</taxon>
        <taxon>Gammaproteobacteria</taxon>
        <taxon>Cellvibrionales</taxon>
        <taxon>Microbulbiferaceae</taxon>
        <taxon>Microbulbifer</taxon>
    </lineage>
</organism>
<evidence type="ECO:0000259" key="6">
    <source>
        <dbReference type="Pfam" id="PF07732"/>
    </source>
</evidence>
<evidence type="ECO:0000256" key="2">
    <source>
        <dbReference type="ARBA" id="ARBA00023002"/>
    </source>
</evidence>
<dbReference type="Pfam" id="PF00394">
    <property type="entry name" value="Cu-oxidase"/>
    <property type="match status" value="1"/>
</dbReference>
<dbReference type="EMBL" id="CP092418">
    <property type="protein sequence ID" value="USD20985.1"/>
    <property type="molecule type" value="Genomic_DNA"/>
</dbReference>
<dbReference type="InterPro" id="IPR008972">
    <property type="entry name" value="Cupredoxin"/>
</dbReference>
<name>A0ABY4VDN7_9GAMM</name>
<dbReference type="InterPro" id="IPR001117">
    <property type="entry name" value="Cu-oxidase_2nd"/>
</dbReference>
<feature type="domain" description="Plastocyanin-like" evidence="6">
    <location>
        <begin position="55"/>
        <end position="164"/>
    </location>
</feature>
<dbReference type="InterPro" id="IPR033138">
    <property type="entry name" value="Cu_oxidase_CS"/>
</dbReference>
<dbReference type="PROSITE" id="PS51318">
    <property type="entry name" value="TAT"/>
    <property type="match status" value="1"/>
</dbReference>
<dbReference type="Proteomes" id="UP001055658">
    <property type="component" value="Chromosome"/>
</dbReference>
<sequence>MTKPPRCGSVSRRTFVTGISAGMALLGLPGSPTPARARVPPPTTLTGENFSLQVDQRAVNLTGQPRNAISVNDSIPGPILHWHEGQTVTLNVLNQLDKNTSIHWYGIRVPNPMNGVPGLNFSGIRPGENFRYRFKVTQSGTYWYHSHSGFQRQQGLYGAIVINPAGGEPVTYDRDYVVLLSDWSDESPQRIYSNLKKDGHYYNRRRHRTTTDLWRDVRAKGIEQTWRERHPWNFAGMSDRDVSDVTGYTYSYLINGQTPEDNWTALFTPGEIVRLRFINASAMTIFDLRIPDLDMTVVTADGQNIQPVRVDEFRLGTGETYDVVVRPSGDRAYTLFAQAIDRGGYARGTLTPAQSLSAEVPPMDPIPILDKRDMGFTRASGARAADRQSTAEEGNAKLAPAGLGSHSPIIHQPTEKGHGVALRALAPQNGMDDPGVGLREHQQRYNRRILTYRDLRSLTPSLDQRQPQRELQLHLTGNPARYLWSIDGVKYKNATPILLAYGERLRITLVNDTLLTQPMHLHGLWSELETGDGQYLPRKHTVMVQPGAKISYLVNADNRGRWALHCQMLYRTYGIFREVRVV</sequence>
<keyword evidence="2" id="KW-0560">Oxidoreductase</keyword>
<protein>
    <submittedName>
        <fullName evidence="7">Copper resistance system multicopper oxidase</fullName>
    </submittedName>
</protein>
<dbReference type="InterPro" id="IPR034279">
    <property type="entry name" value="CuRO_3_CopA"/>
</dbReference>
<dbReference type="RefSeq" id="WP_252083388.1">
    <property type="nucleotide sequence ID" value="NZ_CP092418.1"/>
</dbReference>
<dbReference type="NCBIfam" id="TIGR01480">
    <property type="entry name" value="copper_res_A"/>
    <property type="match status" value="1"/>
</dbReference>
<dbReference type="SUPFAM" id="SSF49503">
    <property type="entry name" value="Cupredoxins"/>
    <property type="match status" value="3"/>
</dbReference>
<dbReference type="InterPro" id="IPR006311">
    <property type="entry name" value="TAT_signal"/>
</dbReference>
<evidence type="ECO:0000313" key="7">
    <source>
        <dbReference type="EMBL" id="USD20985.1"/>
    </source>
</evidence>
<dbReference type="InterPro" id="IPR034282">
    <property type="entry name" value="CuRO_2_CopA"/>
</dbReference>
<dbReference type="CDD" id="cd13874">
    <property type="entry name" value="CuRO_2_CopA"/>
    <property type="match status" value="1"/>
</dbReference>
<keyword evidence="1" id="KW-0479">Metal-binding</keyword>
<evidence type="ECO:0000256" key="1">
    <source>
        <dbReference type="ARBA" id="ARBA00022723"/>
    </source>
</evidence>
<dbReference type="InterPro" id="IPR011707">
    <property type="entry name" value="Cu-oxidase-like_N"/>
</dbReference>
<dbReference type="Pfam" id="PF07732">
    <property type="entry name" value="Cu-oxidase_3"/>
    <property type="match status" value="1"/>
</dbReference>
<dbReference type="InterPro" id="IPR011706">
    <property type="entry name" value="Cu-oxidase_C"/>
</dbReference>
<dbReference type="Pfam" id="PF07731">
    <property type="entry name" value="Cu-oxidase_2"/>
    <property type="match status" value="1"/>
</dbReference>
<dbReference type="CDD" id="cd13896">
    <property type="entry name" value="CuRO_3_CopA"/>
    <property type="match status" value="1"/>
</dbReference>
<proteinExistence type="predicted"/>
<dbReference type="PANTHER" id="PTHR11709:SF394">
    <property type="entry name" value="FI03373P-RELATED"/>
    <property type="match status" value="1"/>
</dbReference>